<dbReference type="Gene3D" id="1.10.10.10">
    <property type="entry name" value="Winged helix-like DNA-binding domain superfamily/Winged helix DNA-binding domain"/>
    <property type="match status" value="1"/>
</dbReference>
<keyword evidence="4" id="KW-1185">Reference proteome</keyword>
<feature type="domain" description="Transcription regulator PadR N-terminal" evidence="1">
    <location>
        <begin position="14"/>
        <end position="82"/>
    </location>
</feature>
<dbReference type="InterPro" id="IPR036388">
    <property type="entry name" value="WH-like_DNA-bd_sf"/>
</dbReference>
<proteinExistence type="predicted"/>
<dbReference type="RefSeq" id="WP_067553986.1">
    <property type="nucleotide sequence ID" value="NZ_CAMSPE010000006.1"/>
</dbReference>
<name>A0A140DRA1_9FIRM</name>
<accession>A0A140DRA1</accession>
<sequence>MLIQTGGGLLEMCVLAVLDREDLYGYRLTRQVRQVLDVSESALYPVLRRLKKEGLLETYDTEMDGRNRRYYRMTAAGRERLTQYCSEWRQLTAGIDRILEGEWQDDKT</sequence>
<reference evidence="2 4" key="1">
    <citation type="journal article" date="2016" name="Gut Pathog.">
        <title>Whole genome sequencing of "Faecalibaculum rodentium" ALO17, isolated from C57BL/6J laboratory mouse feces.</title>
        <authorList>
            <person name="Lim S."/>
            <person name="Chang D.H."/>
            <person name="Ahn S."/>
            <person name="Kim B.C."/>
        </authorList>
    </citation>
    <scope>NUCLEOTIDE SEQUENCE [LARGE SCALE GENOMIC DNA]</scope>
    <source>
        <strain evidence="2 4">Alo17</strain>
    </source>
</reference>
<gene>
    <name evidence="2" type="ORF">AALO17_00440</name>
    <name evidence="3" type="ORF">BO223_01835</name>
</gene>
<protein>
    <submittedName>
        <fullName evidence="3">PadR family transcriptional regulator</fullName>
    </submittedName>
    <submittedName>
        <fullName evidence="2">Transcriptional regulator, PadR family</fullName>
    </submittedName>
</protein>
<dbReference type="Proteomes" id="UP000186758">
    <property type="component" value="Unassembled WGS sequence"/>
</dbReference>
<dbReference type="InterPro" id="IPR052509">
    <property type="entry name" value="Metal_resp_DNA-bind_regulator"/>
</dbReference>
<dbReference type="Proteomes" id="UP000069771">
    <property type="component" value="Chromosome"/>
</dbReference>
<evidence type="ECO:0000259" key="1">
    <source>
        <dbReference type="Pfam" id="PF03551"/>
    </source>
</evidence>
<dbReference type="STRING" id="1702221.AALO17_00440"/>
<dbReference type="InterPro" id="IPR005149">
    <property type="entry name" value="Tscrpt_reg_PadR_N"/>
</dbReference>
<evidence type="ECO:0000313" key="4">
    <source>
        <dbReference type="Proteomes" id="UP000069771"/>
    </source>
</evidence>
<dbReference type="EMBL" id="CP011391">
    <property type="protein sequence ID" value="AMK53178.1"/>
    <property type="molecule type" value="Genomic_DNA"/>
</dbReference>
<evidence type="ECO:0000313" key="3">
    <source>
        <dbReference type="EMBL" id="OLU46568.1"/>
    </source>
</evidence>
<dbReference type="PANTHER" id="PTHR33169">
    <property type="entry name" value="PADR-FAMILY TRANSCRIPTIONAL REGULATOR"/>
    <property type="match status" value="1"/>
</dbReference>
<dbReference type="GeneID" id="78476967"/>
<dbReference type="InterPro" id="IPR036390">
    <property type="entry name" value="WH_DNA-bd_sf"/>
</dbReference>
<dbReference type="EMBL" id="MPJZ01000027">
    <property type="protein sequence ID" value="OLU46568.1"/>
    <property type="molecule type" value="Genomic_DNA"/>
</dbReference>
<organism evidence="2 4">
    <name type="scientific">Faecalibaculum rodentium</name>
    <dbReference type="NCBI Taxonomy" id="1702221"/>
    <lineage>
        <taxon>Bacteria</taxon>
        <taxon>Bacillati</taxon>
        <taxon>Bacillota</taxon>
        <taxon>Erysipelotrichia</taxon>
        <taxon>Erysipelotrichales</taxon>
        <taxon>Erysipelotrichaceae</taxon>
        <taxon>Faecalibaculum</taxon>
    </lineage>
</organism>
<reference evidence="3 5" key="2">
    <citation type="submission" date="2016-11" db="EMBL/GenBank/DDBJ databases">
        <title>Description of two novel members of the family Erysipelotrichaceae: Ileibacterium lipovorans gen. nov., sp. nov. and Dubosiella newyorkensis, gen. nov., sp. nov.</title>
        <authorList>
            <person name="Cox L.M."/>
            <person name="Sohn J."/>
            <person name="Tyrrell K.L."/>
            <person name="Citron D.M."/>
            <person name="Lawson P.A."/>
            <person name="Patel N.B."/>
            <person name="Iizumi T."/>
            <person name="Perez-Perez G.I."/>
            <person name="Goldstein E.J."/>
            <person name="Blaser M.J."/>
        </authorList>
    </citation>
    <scope>NUCLEOTIDE SEQUENCE [LARGE SCALE GENOMIC DNA]</scope>
    <source>
        <strain evidence="3 5">NYU-BL-K8</strain>
    </source>
</reference>
<dbReference type="SUPFAM" id="SSF46785">
    <property type="entry name" value="Winged helix' DNA-binding domain"/>
    <property type="match status" value="1"/>
</dbReference>
<dbReference type="Pfam" id="PF03551">
    <property type="entry name" value="PadR"/>
    <property type="match status" value="1"/>
</dbReference>
<evidence type="ECO:0000313" key="5">
    <source>
        <dbReference type="Proteomes" id="UP000186758"/>
    </source>
</evidence>
<dbReference type="OrthoDB" id="9808017at2"/>
<dbReference type="AlphaFoldDB" id="A0A140DRA1"/>
<evidence type="ECO:0000313" key="2">
    <source>
        <dbReference type="EMBL" id="AMK53178.1"/>
    </source>
</evidence>
<dbReference type="KEGG" id="fro:AALO17_00440"/>
<dbReference type="PANTHER" id="PTHR33169:SF14">
    <property type="entry name" value="TRANSCRIPTIONAL REGULATOR RV3488"/>
    <property type="match status" value="1"/>
</dbReference>